<protein>
    <submittedName>
        <fullName evidence="2">Aspartyl/asparaginyl beta-hydroxylase domain-containing protein</fullName>
    </submittedName>
</protein>
<dbReference type="InterPro" id="IPR007803">
    <property type="entry name" value="Asp/Arg/Pro-Hydrxlase"/>
</dbReference>
<keyword evidence="3" id="KW-1185">Reference proteome</keyword>
<dbReference type="Gene3D" id="2.60.120.330">
    <property type="entry name" value="B-lactam Antibiotic, Isopenicillin N Synthase, Chain"/>
    <property type="match status" value="1"/>
</dbReference>
<gene>
    <name evidence="2" type="ORF">MU846_01500</name>
</gene>
<comment type="caution">
    <text evidence="2">The sequence shown here is derived from an EMBL/GenBank/DDBJ whole genome shotgun (WGS) entry which is preliminary data.</text>
</comment>
<dbReference type="RefSeq" id="WP_246947542.1">
    <property type="nucleotide sequence ID" value="NZ_JALKII010000001.1"/>
</dbReference>
<dbReference type="InterPro" id="IPR027443">
    <property type="entry name" value="IPNS-like_sf"/>
</dbReference>
<proteinExistence type="predicted"/>
<dbReference type="Pfam" id="PF05118">
    <property type="entry name" value="Asp_Arg_Hydrox"/>
    <property type="match status" value="1"/>
</dbReference>
<evidence type="ECO:0000259" key="1">
    <source>
        <dbReference type="Pfam" id="PF05118"/>
    </source>
</evidence>
<accession>A0ABT0E3H8</accession>
<sequence length="193" mass="22441">MFIDTETLPFLKNIANSSNDIYEELVSVLSKEPEAHKAIHGEMVMDFPSNQWAWESGINRERVGYDLRDGNFSMYAIYKKTGNEVTLDRTSLFPKTMSLLSSFDNPHYIAFNFLHPGSHLKPHSHIRKHYVYHLLLQNLTDGNCEMICGKERKYLKAAGDHLMFDYSQIHETFHRASNVRINLMVDFLPESRL</sequence>
<name>A0ABT0E3H8_9GAMM</name>
<dbReference type="SUPFAM" id="SSF51197">
    <property type="entry name" value="Clavaminate synthase-like"/>
    <property type="match status" value="1"/>
</dbReference>
<organism evidence="2 3">
    <name type="scientific">Alcanivorax quisquiliarum</name>
    <dbReference type="NCBI Taxonomy" id="2933565"/>
    <lineage>
        <taxon>Bacteria</taxon>
        <taxon>Pseudomonadati</taxon>
        <taxon>Pseudomonadota</taxon>
        <taxon>Gammaproteobacteria</taxon>
        <taxon>Oceanospirillales</taxon>
        <taxon>Alcanivoracaceae</taxon>
        <taxon>Alcanivorax</taxon>
    </lineage>
</organism>
<evidence type="ECO:0000313" key="3">
    <source>
        <dbReference type="Proteomes" id="UP001165524"/>
    </source>
</evidence>
<reference evidence="2" key="1">
    <citation type="submission" date="2022-04" db="EMBL/GenBank/DDBJ databases">
        <title>Alcanivorax sp. CY1518 draft genome sequence.</title>
        <authorList>
            <person name="Zhao G."/>
            <person name="An M."/>
        </authorList>
    </citation>
    <scope>NUCLEOTIDE SEQUENCE</scope>
    <source>
        <strain evidence="2">CY1518</strain>
    </source>
</reference>
<dbReference type="Proteomes" id="UP001165524">
    <property type="component" value="Unassembled WGS sequence"/>
</dbReference>
<dbReference type="EMBL" id="JALKII010000001">
    <property type="protein sequence ID" value="MCK0536380.1"/>
    <property type="molecule type" value="Genomic_DNA"/>
</dbReference>
<evidence type="ECO:0000313" key="2">
    <source>
        <dbReference type="EMBL" id="MCK0536380.1"/>
    </source>
</evidence>
<feature type="domain" description="Aspartyl/asparaginy/proline hydroxylase" evidence="1">
    <location>
        <begin position="85"/>
        <end position="188"/>
    </location>
</feature>